<proteinExistence type="predicted"/>
<dbReference type="Proteomes" id="UP001523216">
    <property type="component" value="Unassembled WGS sequence"/>
</dbReference>
<evidence type="ECO:0000256" key="1">
    <source>
        <dbReference type="SAM" id="MobiDB-lite"/>
    </source>
</evidence>
<sequence>MIISWRRISWRRRGSRGGGGGDEGSPPSPRPRSGGDNAAAQENAAAARLQDGLAGERGTSNSPAGDSPAGDSADVTLSATRADADGAHTFVDNIVGDPRSVAGRSAQDIADQFTAAGYRANVEQSTRRGTSQRAQQVRVQGHPEITNIQVHPGGGRHTPEGSPYWKISTSTQGKTWVVPRDFRGADELGGNVVRYDE</sequence>
<gene>
    <name evidence="2" type="ORF">LXN57_38840</name>
</gene>
<reference evidence="2 3" key="1">
    <citation type="submission" date="2022-06" db="EMBL/GenBank/DDBJ databases">
        <title>Actinoplanes abujensis sp. nov., isolated from Nigerian arid soil.</title>
        <authorList>
            <person name="Ding P."/>
        </authorList>
    </citation>
    <scope>NUCLEOTIDE SEQUENCE [LARGE SCALE GENOMIC DNA]</scope>
    <source>
        <strain evidence="3">TRM88002</strain>
    </source>
</reference>
<comment type="caution">
    <text evidence="2">The sequence shown here is derived from an EMBL/GenBank/DDBJ whole genome shotgun (WGS) entry which is preliminary data.</text>
</comment>
<name>A0ABT0YBT7_9ACTN</name>
<feature type="compositionally biased region" description="Low complexity" evidence="1">
    <location>
        <begin position="31"/>
        <end position="47"/>
    </location>
</feature>
<keyword evidence="3" id="KW-1185">Reference proteome</keyword>
<evidence type="ECO:0000313" key="3">
    <source>
        <dbReference type="Proteomes" id="UP001523216"/>
    </source>
</evidence>
<feature type="region of interest" description="Disordered" evidence="1">
    <location>
        <begin position="1"/>
        <end position="86"/>
    </location>
</feature>
<dbReference type="RefSeq" id="WP_251803221.1">
    <property type="nucleotide sequence ID" value="NZ_JAMQOL010000060.1"/>
</dbReference>
<accession>A0ABT0YBT7</accession>
<evidence type="ECO:0000313" key="2">
    <source>
        <dbReference type="EMBL" id="MCM4083521.1"/>
    </source>
</evidence>
<dbReference type="EMBL" id="JAMQOL010000060">
    <property type="protein sequence ID" value="MCM4083521.1"/>
    <property type="molecule type" value="Genomic_DNA"/>
</dbReference>
<protein>
    <submittedName>
        <fullName evidence="2">Uncharacterized protein</fullName>
    </submittedName>
</protein>
<organism evidence="2 3">
    <name type="scientific">Paractinoplanes hotanensis</name>
    <dbReference type="NCBI Taxonomy" id="2906497"/>
    <lineage>
        <taxon>Bacteria</taxon>
        <taxon>Bacillati</taxon>
        <taxon>Actinomycetota</taxon>
        <taxon>Actinomycetes</taxon>
        <taxon>Micromonosporales</taxon>
        <taxon>Micromonosporaceae</taxon>
        <taxon>Paractinoplanes</taxon>
    </lineage>
</organism>